<dbReference type="Pfam" id="PF25574">
    <property type="entry name" value="TPR_IMB1"/>
    <property type="match status" value="1"/>
</dbReference>
<reference evidence="9 10" key="1">
    <citation type="journal article" date="2021" name="BMC Biol.">
        <title>Horizontally acquired antibacterial genes associated with adaptive radiation of ladybird beetles.</title>
        <authorList>
            <person name="Li H.S."/>
            <person name="Tang X.F."/>
            <person name="Huang Y.H."/>
            <person name="Xu Z.Y."/>
            <person name="Chen M.L."/>
            <person name="Du X.Y."/>
            <person name="Qiu B.Y."/>
            <person name="Chen P.T."/>
            <person name="Zhang W."/>
            <person name="Slipinski A."/>
            <person name="Escalona H.E."/>
            <person name="Waterhouse R.M."/>
            <person name="Zwick A."/>
            <person name="Pang H."/>
        </authorList>
    </citation>
    <scope>NUCLEOTIDE SEQUENCE [LARGE SCALE GENOMIC DNA]</scope>
    <source>
        <strain evidence="9">SYSU2018</strain>
    </source>
</reference>
<dbReference type="InterPro" id="IPR057672">
    <property type="entry name" value="TPR_IPO4/5"/>
</dbReference>
<keyword evidence="10" id="KW-1185">Reference proteome</keyword>
<protein>
    <recommendedName>
        <fullName evidence="8">Importin N-terminal domain-containing protein</fullName>
    </recommendedName>
</protein>
<proteinExistence type="predicted"/>
<dbReference type="PROSITE" id="PS50166">
    <property type="entry name" value="IMPORTIN_B_NT"/>
    <property type="match status" value="1"/>
</dbReference>
<keyword evidence="5" id="KW-0677">Repeat</keyword>
<dbReference type="InterPro" id="IPR058584">
    <property type="entry name" value="IMB1_TNPO1-like_TPR"/>
</dbReference>
<evidence type="ECO:0000259" key="8">
    <source>
        <dbReference type="PROSITE" id="PS50166"/>
    </source>
</evidence>
<evidence type="ECO:0000256" key="5">
    <source>
        <dbReference type="ARBA" id="ARBA00022737"/>
    </source>
</evidence>
<dbReference type="Proteomes" id="UP001516400">
    <property type="component" value="Unassembled WGS sequence"/>
</dbReference>
<evidence type="ECO:0000256" key="7">
    <source>
        <dbReference type="ARBA" id="ARBA00023242"/>
    </source>
</evidence>
<dbReference type="InterPro" id="IPR011989">
    <property type="entry name" value="ARM-like"/>
</dbReference>
<dbReference type="SUPFAM" id="SSF48371">
    <property type="entry name" value="ARM repeat"/>
    <property type="match status" value="2"/>
</dbReference>
<keyword evidence="4" id="KW-0963">Cytoplasm</keyword>
<evidence type="ECO:0000256" key="2">
    <source>
        <dbReference type="ARBA" id="ARBA00004496"/>
    </source>
</evidence>
<evidence type="ECO:0000256" key="4">
    <source>
        <dbReference type="ARBA" id="ARBA00022490"/>
    </source>
</evidence>
<dbReference type="SMART" id="SM00913">
    <property type="entry name" value="IBN_N"/>
    <property type="match status" value="1"/>
</dbReference>
<comment type="subcellular location">
    <subcellularLocation>
        <location evidence="2">Cytoplasm</location>
    </subcellularLocation>
    <subcellularLocation>
        <location evidence="1">Nucleus</location>
    </subcellularLocation>
</comment>
<dbReference type="GO" id="GO:0015031">
    <property type="term" value="P:protein transport"/>
    <property type="evidence" value="ECO:0007669"/>
    <property type="project" value="UniProtKB-KW"/>
</dbReference>
<keyword evidence="3" id="KW-0813">Transport</keyword>
<keyword evidence="6" id="KW-0653">Protein transport</keyword>
<dbReference type="Pfam" id="PF03810">
    <property type="entry name" value="IBN_N"/>
    <property type="match status" value="1"/>
</dbReference>
<name>A0ABD2N9V9_9CUCU</name>
<dbReference type="InterPro" id="IPR016024">
    <property type="entry name" value="ARM-type_fold"/>
</dbReference>
<sequence length="1050" mass="118128">MEQILSKLLVSDSKVIQEGTNELKEAFKNPEAIPALCDVIVGSQNPQIRQTATVVLRRKFARRRLWNKINVDVRNRIKDGMIRALVAETEKPVKNGIAQLLGLLGKYEFAENSWPELLQFVYTLCSSDNVFDKELGMYTLSTMTEMSQGSYINHAENLSVLFTNVLNSVQELNSNLAYYTVMTMNNLVPVIGGHQQMINVYHNLLPRVLEIINAFSTNDEKRCVDLLGILEELIEYAIAVIVPHLKTVTEMCLQIGSNNSLPTPIQIKAISVVGWLVRSKGKVIQKHKLVEPIINVLMQLMAQQPESEDEEYFVGDPDQFTTITVATQTLDLIALNIPADKVVNYILAKVEPAIQSNDIYAQKAAYLCLAVLAEGCSECIRHKYLESFLKCVCGAIQNQNSLVRNAAFFALGQFAEHLQPEISQYASELLPVLFEYLNQLYIQMEKEKTEPNSLDKLFYALETFCENLDEELMPYLPLLMERLMQGLDPQGWSMQLKRVVLSTLGSATSAVKSGMLPYFQKIIEVLNVYINADPKSELHELQSDAIDCLAVVAQFIGVEHFKPLAPDTLELALRILASTDDPDVKRSVYALLAALAIIMKEEISPALPKVVEQMILSIQSSEGIVTYYDDDKKDEYDIYGELSSDEENADEVDLCSTDTEESGQCRYSVENAYNEEKEQACLTLKEICAHTDQVFLPYIEKSFEEIFKLVDYPQENIRKTAIDALLQFCITLHKINTNETKQALYKTLQVFIPKCAELIRTDEERSVVIGGLDAYALLLKEVKSDAFVGEGHREAIMNCVIDVLTHKTMCQDTDVSVLNSLESIEETTDAEQDELLLESACDIIPKYGEAIKPDDFILYFPNILQLLTIRTLKQNSIAQRSFAYGTLAECMKCLDVYMEKFVPQLIQIWLTGAKDGADEVRNNSIFGLGEMVLYGKEKVFGFYSDILQALSAAVSKESHSGTLDNICGALAKMIIANSSGVPLDQVFPAFLQHLPLRDDFQENEAVIKCFYVLYQKGDSILRHNLETVLKILIHIYTKEQTPNEEAKTSS</sequence>
<dbReference type="InterPro" id="IPR040122">
    <property type="entry name" value="Importin_beta"/>
</dbReference>
<dbReference type="Gene3D" id="1.25.10.10">
    <property type="entry name" value="Leucine-rich Repeat Variant"/>
    <property type="match status" value="1"/>
</dbReference>
<evidence type="ECO:0000256" key="6">
    <source>
        <dbReference type="ARBA" id="ARBA00022927"/>
    </source>
</evidence>
<dbReference type="PANTHER" id="PTHR10527">
    <property type="entry name" value="IMPORTIN BETA"/>
    <property type="match status" value="1"/>
</dbReference>
<dbReference type="Pfam" id="PF25780">
    <property type="entry name" value="TPR_IPO5"/>
    <property type="match status" value="1"/>
</dbReference>
<dbReference type="InterPro" id="IPR001494">
    <property type="entry name" value="Importin-beta_N"/>
</dbReference>
<organism evidence="9 10">
    <name type="scientific">Cryptolaemus montrouzieri</name>
    <dbReference type="NCBI Taxonomy" id="559131"/>
    <lineage>
        <taxon>Eukaryota</taxon>
        <taxon>Metazoa</taxon>
        <taxon>Ecdysozoa</taxon>
        <taxon>Arthropoda</taxon>
        <taxon>Hexapoda</taxon>
        <taxon>Insecta</taxon>
        <taxon>Pterygota</taxon>
        <taxon>Neoptera</taxon>
        <taxon>Endopterygota</taxon>
        <taxon>Coleoptera</taxon>
        <taxon>Polyphaga</taxon>
        <taxon>Cucujiformia</taxon>
        <taxon>Coccinelloidea</taxon>
        <taxon>Coccinellidae</taxon>
        <taxon>Scymninae</taxon>
        <taxon>Scymnini</taxon>
        <taxon>Cryptolaemus</taxon>
    </lineage>
</organism>
<gene>
    <name evidence="9" type="ORF">HHI36_020199</name>
</gene>
<evidence type="ECO:0000313" key="9">
    <source>
        <dbReference type="EMBL" id="KAL3275438.1"/>
    </source>
</evidence>
<evidence type="ECO:0000313" key="10">
    <source>
        <dbReference type="Proteomes" id="UP001516400"/>
    </source>
</evidence>
<feature type="domain" description="Importin N-terminal" evidence="8">
    <location>
        <begin position="19"/>
        <end position="87"/>
    </location>
</feature>
<accession>A0ABD2N9V9</accession>
<dbReference type="GO" id="GO:0005737">
    <property type="term" value="C:cytoplasm"/>
    <property type="evidence" value="ECO:0007669"/>
    <property type="project" value="UniProtKB-SubCell"/>
</dbReference>
<evidence type="ECO:0000256" key="3">
    <source>
        <dbReference type="ARBA" id="ARBA00022448"/>
    </source>
</evidence>
<keyword evidence="7" id="KW-0539">Nucleus</keyword>
<comment type="caution">
    <text evidence="9">The sequence shown here is derived from an EMBL/GenBank/DDBJ whole genome shotgun (WGS) entry which is preliminary data.</text>
</comment>
<dbReference type="EMBL" id="JABFTP020000083">
    <property type="protein sequence ID" value="KAL3275438.1"/>
    <property type="molecule type" value="Genomic_DNA"/>
</dbReference>
<evidence type="ECO:0000256" key="1">
    <source>
        <dbReference type="ARBA" id="ARBA00004123"/>
    </source>
</evidence>
<dbReference type="AlphaFoldDB" id="A0ABD2N9V9"/>